<dbReference type="EMBL" id="ML735299">
    <property type="protein sequence ID" value="KAE8387089.1"/>
    <property type="molecule type" value="Genomic_DNA"/>
</dbReference>
<dbReference type="AlphaFoldDB" id="A0A5N7BZ91"/>
<dbReference type="Proteomes" id="UP000326877">
    <property type="component" value="Unassembled WGS sequence"/>
</dbReference>
<evidence type="ECO:0000313" key="1">
    <source>
        <dbReference type="EMBL" id="KAE8387089.1"/>
    </source>
</evidence>
<sequence>MPYFIMQPDLDDTNALYFWQTETLDALINAGADIGYLFSPRILRLVANDGLALTLRMMKYLFEKRADLWRTRHNTQQDRETIPVQAFLDYGIPDDLDDQPEPEPTLSSIFMAIMGSNTLCLQALVELGCSITQYCKFESGTTTGSESIVFSLAPIHLAASQLRPWHLALLLQHGDDPELRTDDEWKQVPLHLACVAYQKSTYKFPDAVTADSELVSSYELEPTDIINARLFMIQILVTVHRANVNTQDAIGRTALMVYMTMPYCLQVIEYLMHVLDAKVDIIDHLGQT</sequence>
<dbReference type="Gene3D" id="1.25.40.20">
    <property type="entry name" value="Ankyrin repeat-containing domain"/>
    <property type="match status" value="1"/>
</dbReference>
<evidence type="ECO:0008006" key="2">
    <source>
        <dbReference type="Google" id="ProtNLM"/>
    </source>
</evidence>
<protein>
    <recommendedName>
        <fullName evidence="2">Ankyrin repeat-containing domain protein</fullName>
    </recommendedName>
</protein>
<accession>A0A5N7BZ91</accession>
<dbReference type="InterPro" id="IPR036770">
    <property type="entry name" value="Ankyrin_rpt-contain_sf"/>
</dbReference>
<reference evidence="1" key="1">
    <citation type="submission" date="2019-04" db="EMBL/GenBank/DDBJ databases">
        <title>Friends and foes A comparative genomics studyof 23 Aspergillus species from section Flavi.</title>
        <authorList>
            <consortium name="DOE Joint Genome Institute"/>
            <person name="Kjaerbolling I."/>
            <person name="Vesth T."/>
            <person name="Frisvad J.C."/>
            <person name="Nybo J.L."/>
            <person name="Theobald S."/>
            <person name="Kildgaard S."/>
            <person name="Isbrandt T."/>
            <person name="Kuo A."/>
            <person name="Sato A."/>
            <person name="Lyhne E.K."/>
            <person name="Kogle M.E."/>
            <person name="Wiebenga A."/>
            <person name="Kun R.S."/>
            <person name="Lubbers R.J."/>
            <person name="Makela M.R."/>
            <person name="Barry K."/>
            <person name="Chovatia M."/>
            <person name="Clum A."/>
            <person name="Daum C."/>
            <person name="Haridas S."/>
            <person name="He G."/>
            <person name="LaButti K."/>
            <person name="Lipzen A."/>
            <person name="Mondo S."/>
            <person name="Riley R."/>
            <person name="Salamov A."/>
            <person name="Simmons B.A."/>
            <person name="Magnuson J.K."/>
            <person name="Henrissat B."/>
            <person name="Mortensen U.H."/>
            <person name="Larsen T.O."/>
            <person name="Devries R.P."/>
            <person name="Grigoriev I.V."/>
            <person name="Machida M."/>
            <person name="Baker S.E."/>
            <person name="Andersen M.R."/>
        </authorList>
    </citation>
    <scope>NUCLEOTIDE SEQUENCE [LARGE SCALE GENOMIC DNA]</scope>
    <source>
        <strain evidence="1">IBT 14317</strain>
    </source>
</reference>
<proteinExistence type="predicted"/>
<dbReference type="OrthoDB" id="626167at2759"/>
<gene>
    <name evidence="1" type="ORF">BDV23DRAFT_186661</name>
</gene>
<name>A0A5N7BZ91_PETAA</name>
<dbReference type="SUPFAM" id="SSF48403">
    <property type="entry name" value="Ankyrin repeat"/>
    <property type="match status" value="1"/>
</dbReference>
<organism evidence="1">
    <name type="scientific">Petromyces alliaceus</name>
    <name type="common">Aspergillus alliaceus</name>
    <dbReference type="NCBI Taxonomy" id="209559"/>
    <lineage>
        <taxon>Eukaryota</taxon>
        <taxon>Fungi</taxon>
        <taxon>Dikarya</taxon>
        <taxon>Ascomycota</taxon>
        <taxon>Pezizomycotina</taxon>
        <taxon>Eurotiomycetes</taxon>
        <taxon>Eurotiomycetidae</taxon>
        <taxon>Eurotiales</taxon>
        <taxon>Aspergillaceae</taxon>
        <taxon>Aspergillus</taxon>
        <taxon>Aspergillus subgen. Circumdati</taxon>
    </lineage>
</organism>